<reference evidence="2 3" key="1">
    <citation type="submission" date="2024-03" db="EMBL/GenBank/DDBJ databases">
        <title>Human intestinal bacterial collection.</title>
        <authorList>
            <person name="Pauvert C."/>
            <person name="Hitch T.C.A."/>
            <person name="Clavel T."/>
        </authorList>
    </citation>
    <scope>NUCLEOTIDE SEQUENCE [LARGE SCALE GENOMIC DNA]</scope>
    <source>
        <strain evidence="2 3">CLA-JM-H44</strain>
    </source>
</reference>
<dbReference type="GO" id="GO:0016787">
    <property type="term" value="F:hydrolase activity"/>
    <property type="evidence" value="ECO:0007669"/>
    <property type="project" value="UniProtKB-KW"/>
</dbReference>
<accession>A0ABV1DZ74</accession>
<dbReference type="InterPro" id="IPR006047">
    <property type="entry name" value="GH13_cat_dom"/>
</dbReference>
<dbReference type="PANTHER" id="PTHR10357:SF179">
    <property type="entry name" value="NEUTRAL AND BASIC AMINO ACID TRANSPORT PROTEIN RBAT"/>
    <property type="match status" value="1"/>
</dbReference>
<keyword evidence="2" id="KW-0378">Hydrolase</keyword>
<gene>
    <name evidence="2" type="ORF">WMO26_05880</name>
</gene>
<dbReference type="InterPro" id="IPR017853">
    <property type="entry name" value="GH"/>
</dbReference>
<protein>
    <submittedName>
        <fullName evidence="2">Alpha-amylase family glycosyl hydrolase</fullName>
    </submittedName>
</protein>
<dbReference type="EMBL" id="JBBMFD010000007">
    <property type="protein sequence ID" value="MEQ2440356.1"/>
    <property type="molecule type" value="Genomic_DNA"/>
</dbReference>
<keyword evidence="3" id="KW-1185">Reference proteome</keyword>
<dbReference type="Gene3D" id="3.20.20.80">
    <property type="entry name" value="Glycosidases"/>
    <property type="match status" value="1"/>
</dbReference>
<feature type="domain" description="Glycosyl hydrolase family 13 catalytic" evidence="1">
    <location>
        <begin position="76"/>
        <end position="520"/>
    </location>
</feature>
<name>A0ABV1DZ74_9FIRM</name>
<dbReference type="PANTHER" id="PTHR10357">
    <property type="entry name" value="ALPHA-AMYLASE FAMILY MEMBER"/>
    <property type="match status" value="1"/>
</dbReference>
<dbReference type="Proteomes" id="UP001489509">
    <property type="component" value="Unassembled WGS sequence"/>
</dbReference>
<organism evidence="2 3">
    <name type="scientific">Solibaculum intestinale</name>
    <dbReference type="NCBI Taxonomy" id="3133165"/>
    <lineage>
        <taxon>Bacteria</taxon>
        <taxon>Bacillati</taxon>
        <taxon>Bacillota</taxon>
        <taxon>Clostridia</taxon>
        <taxon>Eubacteriales</taxon>
        <taxon>Oscillospiraceae</taxon>
        <taxon>Solibaculum</taxon>
    </lineage>
</organism>
<dbReference type="Pfam" id="PF00128">
    <property type="entry name" value="Alpha-amylase"/>
    <property type="match status" value="1"/>
</dbReference>
<proteinExistence type="predicted"/>
<evidence type="ECO:0000313" key="2">
    <source>
        <dbReference type="EMBL" id="MEQ2440356.1"/>
    </source>
</evidence>
<dbReference type="SUPFAM" id="SSF51445">
    <property type="entry name" value="(Trans)glycosidases"/>
    <property type="match status" value="1"/>
</dbReference>
<dbReference type="SMART" id="SM00642">
    <property type="entry name" value="Aamy"/>
    <property type="match status" value="1"/>
</dbReference>
<evidence type="ECO:0000313" key="3">
    <source>
        <dbReference type="Proteomes" id="UP001489509"/>
    </source>
</evidence>
<dbReference type="RefSeq" id="WP_349218866.1">
    <property type="nucleotide sequence ID" value="NZ_JBBMFD010000007.1"/>
</dbReference>
<sequence length="639" mass="70341">MHALQDLYEAIPSAEGKEPYFIPAGWNYLSVPDRTDSSRPNEVAVDPCAFYRACLAFILNTPKVPPKQTTCGVLYSMLPRAFSAWNHTGSLQSGSFLKCIALLPLLLQMGVDFLYLLPVFRSSRAFQKGGAPSPYSIEDMEAFDPDLDDPFAGGLPLERQFAALVEACHRLGMRVMLDFVFRTAARDHVFIREHPDWFYWIKAERAQSLAAPGVKGLGHAVVSPDNVNLLYASDEMPAFLDGFVPPPDPAAWRALCRRADETGENCMDLAIKEWGICTLPGFADTINDPQPPWTDVTYLKFYFDPSPAAKALPNLESRPPFIAQDGVKCSVFPGEKPNQALWNKIAGIIPAFIRRYRIDGARIDMAHALPVPLGKELIRAAKEADPDFLFWSEEFSPGKAQKAKEEGYHLILGDVWSAWKTVSPMLLGQTLAASVEAALPVVAAAELSDSPRAPVMTGSQEKANAAFLLAALLPNAYLLINNGQECGEHQPMNLGLLNDEAGRFVLPKEDPMYGKLAFFDRVCFHWASDSQVFDWIKQVTALRRTCFSLLHEPGAFRPDLLRKPGPLVRLAYQDGERVLCALFSFAEAALTVSPADEFGSLAARLSFEHPVLSQGVCKKDGLLSLSPGGCLVFTRGQST</sequence>
<comment type="caution">
    <text evidence="2">The sequence shown here is derived from an EMBL/GenBank/DDBJ whole genome shotgun (WGS) entry which is preliminary data.</text>
</comment>
<evidence type="ECO:0000259" key="1">
    <source>
        <dbReference type="SMART" id="SM00642"/>
    </source>
</evidence>